<feature type="compositionally biased region" description="Acidic residues" evidence="9">
    <location>
        <begin position="282"/>
        <end position="294"/>
    </location>
</feature>
<evidence type="ECO:0000256" key="1">
    <source>
        <dbReference type="ARBA" id="ARBA00001798"/>
    </source>
</evidence>
<dbReference type="InterPro" id="IPR031127">
    <property type="entry name" value="E3_UB_ligase_RBR"/>
</dbReference>
<keyword evidence="5" id="KW-0677">Repeat</keyword>
<proteinExistence type="predicted"/>
<dbReference type="OrthoDB" id="10009520at2759"/>
<evidence type="ECO:0000256" key="2">
    <source>
        <dbReference type="ARBA" id="ARBA00012251"/>
    </source>
</evidence>
<evidence type="ECO:0000256" key="5">
    <source>
        <dbReference type="ARBA" id="ARBA00022737"/>
    </source>
</evidence>
<evidence type="ECO:0000256" key="6">
    <source>
        <dbReference type="ARBA" id="ARBA00022771"/>
    </source>
</evidence>
<feature type="compositionally biased region" description="Acidic residues" evidence="9">
    <location>
        <begin position="351"/>
        <end position="380"/>
    </location>
</feature>
<dbReference type="SUPFAM" id="SSF57850">
    <property type="entry name" value="RING/U-box"/>
    <property type="match status" value="1"/>
</dbReference>
<evidence type="ECO:0000256" key="4">
    <source>
        <dbReference type="ARBA" id="ARBA00022723"/>
    </source>
</evidence>
<keyword evidence="4" id="KW-0479">Metal-binding</keyword>
<feature type="region of interest" description="Disordered" evidence="9">
    <location>
        <begin position="260"/>
        <end position="295"/>
    </location>
</feature>
<dbReference type="GO" id="GO:0061630">
    <property type="term" value="F:ubiquitin protein ligase activity"/>
    <property type="evidence" value="ECO:0007669"/>
    <property type="project" value="UniProtKB-EC"/>
</dbReference>
<evidence type="ECO:0000256" key="7">
    <source>
        <dbReference type="ARBA" id="ARBA00022786"/>
    </source>
</evidence>
<gene>
    <name evidence="11" type="ORF">K491DRAFT_270639</name>
</gene>
<dbReference type="GO" id="GO:0016567">
    <property type="term" value="P:protein ubiquitination"/>
    <property type="evidence" value="ECO:0007669"/>
    <property type="project" value="InterPro"/>
</dbReference>
<dbReference type="AlphaFoldDB" id="A0A6A6TFH2"/>
<feature type="region of interest" description="Disordered" evidence="9">
    <location>
        <begin position="337"/>
        <end position="395"/>
    </location>
</feature>
<evidence type="ECO:0000256" key="9">
    <source>
        <dbReference type="SAM" id="MobiDB-lite"/>
    </source>
</evidence>
<protein>
    <recommendedName>
        <fullName evidence="2">RBR-type E3 ubiquitin transferase</fullName>
        <ecNumber evidence="2">2.3.2.31</ecNumber>
    </recommendedName>
</protein>
<dbReference type="InterPro" id="IPR044066">
    <property type="entry name" value="TRIAD_supradom"/>
</dbReference>
<dbReference type="GO" id="GO:0008270">
    <property type="term" value="F:zinc ion binding"/>
    <property type="evidence" value="ECO:0007669"/>
    <property type="project" value="UniProtKB-KW"/>
</dbReference>
<name>A0A6A6TFH2_9PLEO</name>
<keyword evidence="12" id="KW-1185">Reference proteome</keyword>
<keyword evidence="7" id="KW-0833">Ubl conjugation pathway</keyword>
<dbReference type="CDD" id="cd22584">
    <property type="entry name" value="Rcat_RBR_unk"/>
    <property type="match status" value="1"/>
</dbReference>
<keyword evidence="3" id="KW-0808">Transferase</keyword>
<dbReference type="Pfam" id="PF01485">
    <property type="entry name" value="IBR"/>
    <property type="match status" value="1"/>
</dbReference>
<reference evidence="11" key="1">
    <citation type="journal article" date="2020" name="Stud. Mycol.">
        <title>101 Dothideomycetes genomes: a test case for predicting lifestyles and emergence of pathogens.</title>
        <authorList>
            <person name="Haridas S."/>
            <person name="Albert R."/>
            <person name="Binder M."/>
            <person name="Bloem J."/>
            <person name="Labutti K."/>
            <person name="Salamov A."/>
            <person name="Andreopoulos B."/>
            <person name="Baker S."/>
            <person name="Barry K."/>
            <person name="Bills G."/>
            <person name="Bluhm B."/>
            <person name="Cannon C."/>
            <person name="Castanera R."/>
            <person name="Culley D."/>
            <person name="Daum C."/>
            <person name="Ezra D."/>
            <person name="Gonzalez J."/>
            <person name="Henrissat B."/>
            <person name="Kuo A."/>
            <person name="Liang C."/>
            <person name="Lipzen A."/>
            <person name="Lutzoni F."/>
            <person name="Magnuson J."/>
            <person name="Mondo S."/>
            <person name="Nolan M."/>
            <person name="Ohm R."/>
            <person name="Pangilinan J."/>
            <person name="Park H.-J."/>
            <person name="Ramirez L."/>
            <person name="Alfaro M."/>
            <person name="Sun H."/>
            <person name="Tritt A."/>
            <person name="Yoshinaga Y."/>
            <person name="Zwiers L.-H."/>
            <person name="Turgeon B."/>
            <person name="Goodwin S."/>
            <person name="Spatafora J."/>
            <person name="Crous P."/>
            <person name="Grigoriev I."/>
        </authorList>
    </citation>
    <scope>NUCLEOTIDE SEQUENCE</scope>
    <source>
        <strain evidence="11">CBS 122681</strain>
    </source>
</reference>
<evidence type="ECO:0000256" key="3">
    <source>
        <dbReference type="ARBA" id="ARBA00022679"/>
    </source>
</evidence>
<keyword evidence="8" id="KW-0862">Zinc</keyword>
<dbReference type="Gene3D" id="1.20.120.1750">
    <property type="match status" value="1"/>
</dbReference>
<keyword evidence="6" id="KW-0863">Zinc-finger</keyword>
<evidence type="ECO:0000256" key="8">
    <source>
        <dbReference type="ARBA" id="ARBA00022833"/>
    </source>
</evidence>
<evidence type="ECO:0000313" key="11">
    <source>
        <dbReference type="EMBL" id="KAF2658452.1"/>
    </source>
</evidence>
<feature type="domain" description="RING-type" evidence="10">
    <location>
        <begin position="2"/>
        <end position="251"/>
    </location>
</feature>
<dbReference type="EMBL" id="MU004315">
    <property type="protein sequence ID" value="KAF2658452.1"/>
    <property type="molecule type" value="Genomic_DNA"/>
</dbReference>
<dbReference type="PANTHER" id="PTHR11685">
    <property type="entry name" value="RBR FAMILY RING FINGER AND IBR DOMAIN-CONTAINING"/>
    <property type="match status" value="1"/>
</dbReference>
<dbReference type="Proteomes" id="UP000799324">
    <property type="component" value="Unassembled WGS sequence"/>
</dbReference>
<evidence type="ECO:0000313" key="12">
    <source>
        <dbReference type="Proteomes" id="UP000799324"/>
    </source>
</evidence>
<feature type="compositionally biased region" description="Basic and acidic residues" evidence="9">
    <location>
        <begin position="260"/>
        <end position="271"/>
    </location>
</feature>
<dbReference type="PROSITE" id="PS51873">
    <property type="entry name" value="TRIAD"/>
    <property type="match status" value="1"/>
</dbReference>
<dbReference type="InterPro" id="IPR002867">
    <property type="entry name" value="IBR_dom"/>
</dbReference>
<organism evidence="11 12">
    <name type="scientific">Lophiostoma macrostomum CBS 122681</name>
    <dbReference type="NCBI Taxonomy" id="1314788"/>
    <lineage>
        <taxon>Eukaryota</taxon>
        <taxon>Fungi</taxon>
        <taxon>Dikarya</taxon>
        <taxon>Ascomycota</taxon>
        <taxon>Pezizomycotina</taxon>
        <taxon>Dothideomycetes</taxon>
        <taxon>Pleosporomycetidae</taxon>
        <taxon>Pleosporales</taxon>
        <taxon>Lophiostomataceae</taxon>
        <taxon>Lophiostoma</taxon>
    </lineage>
</organism>
<sequence>MATRECCVCGDENQGDMTLLELPCGKHYICPNGNDSDDCLLRFFQQALDEERNYPVKCCESVMNIRDYEGIINWDFLVKFLAKEIEYGTHPRFRKYCANANCAAFLYPETHEIGSSSFAKCNACPAITCLVCSSLLFYKDTTLPSSVCPNNNPLNTSCANEKGRRCASCQSELEHLALHHTCNIPEEDRKFKLHAKEQGYQECHNCGSTVELMEACNHIVCGCGHEFCYVCGKMWEGLHGCPQYGAADYDAEGFNQDGFHRDTGLNRDGLTRRQMQQGHDGDTEEDTDDEDEGGQETVWDVFREVVDRMDQDTIAVLTAMDPEARWEALEQERIRMEEDGELEQQEQGGDQTEEDAEGGEGEEGEDAGGEQALVEEEEDSGAQSEPEPFEMDALE</sequence>
<accession>A0A6A6TFH2</accession>
<dbReference type="EC" id="2.3.2.31" evidence="2"/>
<evidence type="ECO:0000259" key="10">
    <source>
        <dbReference type="PROSITE" id="PS51873"/>
    </source>
</evidence>
<comment type="catalytic activity">
    <reaction evidence="1">
        <text>[E2 ubiquitin-conjugating enzyme]-S-ubiquitinyl-L-cysteine + [acceptor protein]-L-lysine = [E2 ubiquitin-conjugating enzyme]-L-cysteine + [acceptor protein]-N(6)-ubiquitinyl-L-lysine.</text>
        <dbReference type="EC" id="2.3.2.31"/>
    </reaction>
</comment>